<feature type="signal peptide" evidence="1">
    <location>
        <begin position="1"/>
        <end position="18"/>
    </location>
</feature>
<reference evidence="2 3" key="1">
    <citation type="submission" date="2019-08" db="EMBL/GenBank/DDBJ databases">
        <authorList>
            <person name="Dhanesh K."/>
            <person name="Kumar G."/>
            <person name="Sasikala C."/>
            <person name="Venkata Ramana C."/>
        </authorList>
    </citation>
    <scope>NUCLEOTIDE SEQUENCE [LARGE SCALE GENOMIC DNA]</scope>
    <source>
        <strain evidence="2 3">JC645</strain>
    </source>
</reference>
<sequence length="297" mass="32472">MRFCIVFFVSVIVGTSVATPPTLVKLNRSEVDRYKDLGVVDLAEQRVRMDVGEHLIGHTAEVKVSLRNSSSEPVQIRQVRSSCGCTTAVRTSAKLIEPGSNDELLLRVDVKRVGKTEIAVLVNHSKGVTTLVLGVKGLPSVEPVSPLAEIDGDNAIVTLKFNDPRIETSKVHVTSGRVLQHGDATVKVSLPKGSSEFLPLQVLHGKDEVDLVYVRVPVEEKVRLASNRAVLIDGTFRVILLHLGEAQPKIQFANRDVDIQTKRFGETLVITCTPKGDVPDEPVLLVGDKEFPLRLVK</sequence>
<dbReference type="Gene3D" id="2.60.40.10">
    <property type="entry name" value="Immunoglobulins"/>
    <property type="match status" value="1"/>
</dbReference>
<evidence type="ECO:0000313" key="3">
    <source>
        <dbReference type="Proteomes" id="UP000324479"/>
    </source>
</evidence>
<evidence type="ECO:0000313" key="2">
    <source>
        <dbReference type="EMBL" id="KAA5535413.1"/>
    </source>
</evidence>
<proteinExistence type="predicted"/>
<accession>A0A5M6CK67</accession>
<comment type="caution">
    <text evidence="2">The sequence shown here is derived from an EMBL/GenBank/DDBJ whole genome shotgun (WGS) entry which is preliminary data.</text>
</comment>
<evidence type="ECO:0000256" key="1">
    <source>
        <dbReference type="SAM" id="SignalP"/>
    </source>
</evidence>
<dbReference type="EMBL" id="VWOX01000050">
    <property type="protein sequence ID" value="KAA5535413.1"/>
    <property type="molecule type" value="Genomic_DNA"/>
</dbReference>
<dbReference type="InterPro" id="IPR011467">
    <property type="entry name" value="DUF1573"/>
</dbReference>
<feature type="chain" id="PRO_5024373776" evidence="1">
    <location>
        <begin position="19"/>
        <end position="297"/>
    </location>
</feature>
<protein>
    <submittedName>
        <fullName evidence="2">DUF1573 domain-containing protein</fullName>
    </submittedName>
</protein>
<dbReference type="AlphaFoldDB" id="A0A5M6CK67"/>
<keyword evidence="3" id="KW-1185">Reference proteome</keyword>
<organism evidence="2 3">
    <name type="scientific">Roseiconus nitratireducens</name>
    <dbReference type="NCBI Taxonomy" id="2605748"/>
    <lineage>
        <taxon>Bacteria</taxon>
        <taxon>Pseudomonadati</taxon>
        <taxon>Planctomycetota</taxon>
        <taxon>Planctomycetia</taxon>
        <taxon>Pirellulales</taxon>
        <taxon>Pirellulaceae</taxon>
        <taxon>Roseiconus</taxon>
    </lineage>
</organism>
<dbReference type="InterPro" id="IPR013783">
    <property type="entry name" value="Ig-like_fold"/>
</dbReference>
<dbReference type="Pfam" id="PF07610">
    <property type="entry name" value="DUF1573"/>
    <property type="match status" value="1"/>
</dbReference>
<dbReference type="Proteomes" id="UP000324479">
    <property type="component" value="Unassembled WGS sequence"/>
</dbReference>
<gene>
    <name evidence="2" type="ORF">FYK55_28570</name>
</gene>
<dbReference type="RefSeq" id="WP_150080039.1">
    <property type="nucleotide sequence ID" value="NZ_VWOX01000050.1"/>
</dbReference>
<keyword evidence="1" id="KW-0732">Signal</keyword>
<name>A0A5M6CK67_9BACT</name>